<dbReference type="Gene3D" id="3.50.50.60">
    <property type="entry name" value="FAD/NAD(P)-binding domain"/>
    <property type="match status" value="1"/>
</dbReference>
<evidence type="ECO:0000313" key="2">
    <source>
        <dbReference type="EMBL" id="KAB0572823.1"/>
    </source>
</evidence>
<proteinExistence type="predicted"/>
<dbReference type="PANTHER" id="PTHR42923">
    <property type="entry name" value="PROTOPORPHYRINOGEN OXIDASE"/>
    <property type="match status" value="1"/>
</dbReference>
<dbReference type="InterPro" id="IPR002937">
    <property type="entry name" value="Amino_oxidase"/>
</dbReference>
<dbReference type="InterPro" id="IPR050464">
    <property type="entry name" value="Zeta_carotene_desat/Oxidored"/>
</dbReference>
<dbReference type="AlphaFoldDB" id="A0A643F3Q4"/>
<dbReference type="OrthoDB" id="20837at2"/>
<dbReference type="Gene3D" id="3.30.70.1990">
    <property type="match status" value="1"/>
</dbReference>
<dbReference type="Pfam" id="PF01593">
    <property type="entry name" value="Amino_oxidase"/>
    <property type="match status" value="1"/>
</dbReference>
<reference evidence="2 3" key="1">
    <citation type="submission" date="2019-09" db="EMBL/GenBank/DDBJ databases">
        <title>Draft genome sequences of 48 bacterial type strains from the CCUG.</title>
        <authorList>
            <person name="Tunovic T."/>
            <person name="Pineiro-Iglesias B."/>
            <person name="Unosson C."/>
            <person name="Inganas E."/>
            <person name="Ohlen M."/>
            <person name="Cardew S."/>
            <person name="Jensie-Markopoulos S."/>
            <person name="Salva-Serra F."/>
            <person name="Jaen-Luchoro D."/>
            <person name="Karlsson R."/>
            <person name="Svensson-Stadler L."/>
            <person name="Chun J."/>
            <person name="Moore E."/>
        </authorList>
    </citation>
    <scope>NUCLEOTIDE SEQUENCE [LARGE SCALE GENOMIC DNA]</scope>
    <source>
        <strain evidence="2 3">CCUG 30977</strain>
    </source>
</reference>
<protein>
    <submittedName>
        <fullName evidence="2">FAD-dependent oxidoreductase</fullName>
    </submittedName>
</protein>
<feature type="domain" description="Amine oxidase" evidence="1">
    <location>
        <begin position="11"/>
        <end position="277"/>
    </location>
</feature>
<keyword evidence="3" id="KW-1185">Reference proteome</keyword>
<dbReference type="FunFam" id="1.10.405.20:FF:000001">
    <property type="entry name" value="Amine oxidase"/>
    <property type="match status" value="1"/>
</dbReference>
<dbReference type="EMBL" id="VZPB01000098">
    <property type="protein sequence ID" value="KAB0572823.1"/>
    <property type="molecule type" value="Genomic_DNA"/>
</dbReference>
<gene>
    <name evidence="2" type="ORF">F7Q92_20940</name>
</gene>
<dbReference type="SUPFAM" id="SSF51905">
    <property type="entry name" value="FAD/NAD(P)-binding domain"/>
    <property type="match status" value="1"/>
</dbReference>
<evidence type="ECO:0000313" key="3">
    <source>
        <dbReference type="Proteomes" id="UP000430120"/>
    </source>
</evidence>
<accession>A0A643F3Q4</accession>
<organism evidence="2 3">
    <name type="scientific">Ideonella dechloratans</name>
    <dbReference type="NCBI Taxonomy" id="36863"/>
    <lineage>
        <taxon>Bacteria</taxon>
        <taxon>Pseudomonadati</taxon>
        <taxon>Pseudomonadota</taxon>
        <taxon>Betaproteobacteria</taxon>
        <taxon>Burkholderiales</taxon>
        <taxon>Sphaerotilaceae</taxon>
        <taxon>Ideonella</taxon>
    </lineage>
</organism>
<dbReference type="Gene3D" id="1.10.405.20">
    <property type="match status" value="1"/>
</dbReference>
<dbReference type="PANTHER" id="PTHR42923:SF17">
    <property type="entry name" value="AMINE OXIDASE DOMAIN-CONTAINING PROTEIN"/>
    <property type="match status" value="1"/>
</dbReference>
<dbReference type="GO" id="GO:0016491">
    <property type="term" value="F:oxidoreductase activity"/>
    <property type="evidence" value="ECO:0007669"/>
    <property type="project" value="InterPro"/>
</dbReference>
<name>A0A643F3Q4_IDEDE</name>
<dbReference type="Proteomes" id="UP000430120">
    <property type="component" value="Unassembled WGS sequence"/>
</dbReference>
<comment type="caution">
    <text evidence="2">The sequence shown here is derived from an EMBL/GenBank/DDBJ whole genome shotgun (WGS) entry which is preliminary data.</text>
</comment>
<dbReference type="InterPro" id="IPR036188">
    <property type="entry name" value="FAD/NAD-bd_sf"/>
</dbReference>
<evidence type="ECO:0000259" key="1">
    <source>
        <dbReference type="Pfam" id="PF01593"/>
    </source>
</evidence>
<sequence>MHRVAVIGSGIAGLGAAWRLSRAQAGQPPLQVTLFEAGRHFGGHAHTVDLALDGVHQGVDTGFLVYNQRTYPLLTRLFAELGVEVAASDMSFSVQVPRPDGRPGLEWSGSSLASVFAQRSNLLRPRFWHMLAEILRFNRLATDLARRQAEAELDTSIGAFLDLHGFGPAFREDYLLPMIGCIWSCPTDQMLRFPVATLIRFCHNHGLIQVTDRPQWYTVRGGSRQYVRRLVAQLPDARLNTPVLGLKRLDQGVVLQTAHGSEHFDAVVLACHSDQALALLGEDASADERAVLGAIRYQPNEAVLHTDTGVLPTRPAAWAAWNYERAASTQQEQTQVCLHYLINRLQPLPWERPVIVSLNPARPIDERQVHQRIAYSHPVFDLAAIEAQRRVPGLQGRRHTWFCGAWCGYGFHEDGLRAGTEAAEDLRRALAGRPDTADSARGAA</sequence>
<dbReference type="RefSeq" id="WP_151126007.1">
    <property type="nucleotide sequence ID" value="NZ_CP088081.1"/>
</dbReference>